<accession>A0A0V1IPK9</accession>
<comment type="caution">
    <text evidence="1">The sequence shown here is derived from an EMBL/GenBank/DDBJ whole genome shotgun (WGS) entry which is preliminary data.</text>
</comment>
<reference evidence="1 2" key="1">
    <citation type="submission" date="2015-01" db="EMBL/GenBank/DDBJ databases">
        <title>Evolution of Trichinella species and genotypes.</title>
        <authorList>
            <person name="Korhonen P.K."/>
            <person name="Edoardo P."/>
            <person name="Giuseppe L.R."/>
            <person name="Gasser R.B."/>
        </authorList>
    </citation>
    <scope>NUCLEOTIDE SEQUENCE [LARGE SCALE GENOMIC DNA]</scope>
    <source>
        <strain evidence="1">ISS588</strain>
    </source>
</reference>
<evidence type="ECO:0000313" key="2">
    <source>
        <dbReference type="Proteomes" id="UP000054805"/>
    </source>
</evidence>
<proteinExistence type="predicted"/>
<keyword evidence="2" id="KW-1185">Reference proteome</keyword>
<dbReference type="Proteomes" id="UP000054805">
    <property type="component" value="Unassembled WGS sequence"/>
</dbReference>
<gene>
    <name evidence="1" type="ORF">T4B_12077</name>
</gene>
<protein>
    <submittedName>
        <fullName evidence="1">Uncharacterized protein</fullName>
    </submittedName>
</protein>
<evidence type="ECO:0000313" key="1">
    <source>
        <dbReference type="EMBL" id="KRZ24516.1"/>
    </source>
</evidence>
<sequence>MTAAEILILFSRDHLPKPVRIKYDGKIRADETMAANLTIEESDLEIGNCTYWSDSAIALWWIQMRGDGSLIGEIENAIELLLVTDWISDFVACVVNNGM</sequence>
<dbReference type="EMBL" id="JYDS01000120">
    <property type="protein sequence ID" value="KRZ24516.1"/>
    <property type="molecule type" value="Genomic_DNA"/>
</dbReference>
<organism evidence="1 2">
    <name type="scientific">Trichinella pseudospiralis</name>
    <name type="common">Parasitic roundworm</name>
    <dbReference type="NCBI Taxonomy" id="6337"/>
    <lineage>
        <taxon>Eukaryota</taxon>
        <taxon>Metazoa</taxon>
        <taxon>Ecdysozoa</taxon>
        <taxon>Nematoda</taxon>
        <taxon>Enoplea</taxon>
        <taxon>Dorylaimia</taxon>
        <taxon>Trichinellida</taxon>
        <taxon>Trichinellidae</taxon>
        <taxon>Trichinella</taxon>
    </lineage>
</organism>
<dbReference type="AlphaFoldDB" id="A0A0V1IPK9"/>
<name>A0A0V1IPK9_TRIPS</name>